<comment type="caution">
    <text evidence="4">The sequence shown here is derived from an EMBL/GenBank/DDBJ whole genome shotgun (WGS) entry which is preliminary data.</text>
</comment>
<dbReference type="PANTHER" id="PTHR11243">
    <property type="entry name" value="GROWTH FACTOR RECEPTOR-BOUND PROTEIN"/>
    <property type="match status" value="1"/>
</dbReference>
<feature type="compositionally biased region" description="Pro residues" evidence="1">
    <location>
        <begin position="706"/>
        <end position="718"/>
    </location>
</feature>
<feature type="region of interest" description="Disordered" evidence="1">
    <location>
        <begin position="1000"/>
        <end position="1155"/>
    </location>
</feature>
<keyword evidence="5" id="KW-1185">Reference proteome</keyword>
<feature type="compositionally biased region" description="Low complexity" evidence="1">
    <location>
        <begin position="54"/>
        <end position="70"/>
    </location>
</feature>
<feature type="compositionally biased region" description="Polar residues" evidence="1">
    <location>
        <begin position="589"/>
        <end position="599"/>
    </location>
</feature>
<feature type="region of interest" description="Disordered" evidence="1">
    <location>
        <begin position="466"/>
        <end position="957"/>
    </location>
</feature>
<feature type="compositionally biased region" description="Basic and acidic residues" evidence="1">
    <location>
        <begin position="1221"/>
        <end position="1230"/>
    </location>
</feature>
<dbReference type="SMART" id="SM00314">
    <property type="entry name" value="RA"/>
    <property type="match status" value="1"/>
</dbReference>
<dbReference type="Proteomes" id="UP001217089">
    <property type="component" value="Unassembled WGS sequence"/>
</dbReference>
<gene>
    <name evidence="4" type="ORF">KUTeg_008599</name>
</gene>
<dbReference type="EMBL" id="JARBDR010000342">
    <property type="protein sequence ID" value="KAJ8314038.1"/>
    <property type="molecule type" value="Genomic_DNA"/>
</dbReference>
<reference evidence="4 5" key="1">
    <citation type="submission" date="2022-12" db="EMBL/GenBank/DDBJ databases">
        <title>Chromosome-level genome of Tegillarca granosa.</title>
        <authorList>
            <person name="Kim J."/>
        </authorList>
    </citation>
    <scope>NUCLEOTIDE SEQUENCE [LARGE SCALE GENOMIC DNA]</scope>
    <source>
        <strain evidence="4">Teg-2019</strain>
        <tissue evidence="4">Adductor muscle</tissue>
    </source>
</reference>
<dbReference type="PANTHER" id="PTHR11243:SF23">
    <property type="entry name" value="LD06925P"/>
    <property type="match status" value="1"/>
</dbReference>
<feature type="compositionally biased region" description="Pro residues" evidence="1">
    <location>
        <begin position="665"/>
        <end position="680"/>
    </location>
</feature>
<dbReference type="Pfam" id="PF21989">
    <property type="entry name" value="RA_2"/>
    <property type="match status" value="1"/>
</dbReference>
<dbReference type="Pfam" id="PF00169">
    <property type="entry name" value="PH"/>
    <property type="match status" value="1"/>
</dbReference>
<evidence type="ECO:0000259" key="3">
    <source>
        <dbReference type="PROSITE" id="PS50200"/>
    </source>
</evidence>
<feature type="domain" description="Ras-associating" evidence="3">
    <location>
        <begin position="128"/>
        <end position="214"/>
    </location>
</feature>
<dbReference type="InterPro" id="IPR029071">
    <property type="entry name" value="Ubiquitin-like_domsf"/>
</dbReference>
<feature type="compositionally biased region" description="Low complexity" evidence="1">
    <location>
        <begin position="849"/>
        <end position="869"/>
    </location>
</feature>
<sequence>MPYSDHDFSHGQFLTKHGSYTDIVHDIGETDSAFSENASLPSSESFTSMVTVSSTADTGDAGSSASSASTVTPLSTQASEMHELMMSQLSLYQEELEKENFPPEEQKARLKAEKIRIALEKIKEAKIRKLFVRAFAKDGSSKSILVDEKMLIGQVCTMLADKNHVRINSKLAVVEHMPDLHMERILEDHDSLVENMVMWTRDSKNKILFEERQEKFDLFRCPEKYLLVGSSSEKGASLDPGRRQRLVQEFFNGGAQVPEVEGVLYLKSEGKKAWKKFYFVLRASGLYYNPKGKISKSSKDLTCLVQFDFVDVYHGLMWKKKYHSPTDYCFALKHPQIQKKASKYIRYFCAENKAALDQWVIGIRIAKYGRQLLRNYEQLQRQIASWDTRDIRSSVSDEDCFAESIEFNPDGNLSDSRLSMPEPGSRHSVVCVKNSTLIRNSSSSDTTITENSDEIVCLEVTAHHSRQSSLSSQQSMDSIAGGQVASGQKAPVKRVSFSNTHSVINDSGEELVPLKHRDSITSASTDSSEDSTSSGESRQSFTSHRGRLKAKIPVTTETTRQISGMYQQSMETSSISSCDSGHSYDRKSSLTSPIHSQSYNDKERRKSAPVLHSGGSRESRHERKSSDTARESKTLSQAISASVCDPQSTKVSSVQSPQPSSKSPLSPPPVKSPPQQPAPIPTQSSQKSIIPLPTSPPPVSRERALSPPPLPHVPPNITPEPKVEPVKTNQVPVHPGPSEVLSQRERLRTPPPPPPHSHHNAYPVPPPVAAKPAKPTPKIETYNAMPPLPPPEDKSPPPPMPPPGQVTKPPSPSSLSLSHPSSKLPPPPPVRAQGSVAPTMPLPTPPVHSQSPGNSSNTDSSPSTPKGMIPMPPPMPLLQNQYVGEQSPASGHVRRSSKTGSDTGSPAKGPVPVAPPSAPGMNHMVTSPTSKIPKHIPPSVSMPNEQMLCSPTGRNPTSPTVMSPVPPHTYYVGGGQCSVVAPPPQCGYPMEMYDQIRVRPGPQARTNNKSSNKCSSAAGTVRGHVKQSSGDYNSSANIHSIQKPSFSNEAETDNTYAQGPLPFLAELSKRTHVGRGSNGKIPPATLPKPLEGGGGHKSQNSHGALQVQHGVVSPNGPIPSKSHSSSKKSISDGRKLLPPPPPKRSESTRLSAEVKNTTYETLVPKSDKDPIYETFDECDVFLDVNDLPPPPPELLMGLSGSGADQVVPTKKGKPPPAPPKRSHDTHLTSQ</sequence>
<dbReference type="InterPro" id="IPR011993">
    <property type="entry name" value="PH-like_dom_sf"/>
</dbReference>
<dbReference type="SMART" id="SM00233">
    <property type="entry name" value="PH"/>
    <property type="match status" value="1"/>
</dbReference>
<dbReference type="InterPro" id="IPR001849">
    <property type="entry name" value="PH_domain"/>
</dbReference>
<organism evidence="4 5">
    <name type="scientific">Tegillarca granosa</name>
    <name type="common">Malaysian cockle</name>
    <name type="synonym">Anadara granosa</name>
    <dbReference type="NCBI Taxonomy" id="220873"/>
    <lineage>
        <taxon>Eukaryota</taxon>
        <taxon>Metazoa</taxon>
        <taxon>Spiralia</taxon>
        <taxon>Lophotrochozoa</taxon>
        <taxon>Mollusca</taxon>
        <taxon>Bivalvia</taxon>
        <taxon>Autobranchia</taxon>
        <taxon>Pteriomorphia</taxon>
        <taxon>Arcoida</taxon>
        <taxon>Arcoidea</taxon>
        <taxon>Arcidae</taxon>
        <taxon>Tegillarca</taxon>
    </lineage>
</organism>
<feature type="compositionally biased region" description="Low complexity" evidence="1">
    <location>
        <begin position="813"/>
        <end position="822"/>
    </location>
</feature>
<feature type="compositionally biased region" description="Polar residues" evidence="1">
    <location>
        <begin position="1026"/>
        <end position="1057"/>
    </location>
</feature>
<feature type="region of interest" description="Disordered" evidence="1">
    <location>
        <begin position="54"/>
        <end position="75"/>
    </location>
</feature>
<dbReference type="InterPro" id="IPR000159">
    <property type="entry name" value="RA_dom"/>
</dbReference>
<feature type="compositionally biased region" description="Basic and acidic residues" evidence="1">
    <location>
        <begin position="615"/>
        <end position="633"/>
    </location>
</feature>
<proteinExistence type="predicted"/>
<feature type="domain" description="PH" evidence="2">
    <location>
        <begin position="257"/>
        <end position="368"/>
    </location>
</feature>
<evidence type="ECO:0000256" key="1">
    <source>
        <dbReference type="SAM" id="MobiDB-lite"/>
    </source>
</evidence>
<feature type="region of interest" description="Disordered" evidence="1">
    <location>
        <begin position="1185"/>
        <end position="1230"/>
    </location>
</feature>
<dbReference type="PROSITE" id="PS50003">
    <property type="entry name" value="PH_DOMAIN"/>
    <property type="match status" value="1"/>
</dbReference>
<feature type="compositionally biased region" description="Low complexity" evidence="1">
    <location>
        <begin position="646"/>
        <end position="664"/>
    </location>
</feature>
<dbReference type="InterPro" id="IPR039664">
    <property type="entry name" value="GRB/APBB1IP"/>
</dbReference>
<dbReference type="CDD" id="cd01259">
    <property type="entry name" value="PH_APBB1IP"/>
    <property type="match status" value="1"/>
</dbReference>
<dbReference type="SUPFAM" id="SSF50729">
    <property type="entry name" value="PH domain-like"/>
    <property type="match status" value="1"/>
</dbReference>
<feature type="compositionally biased region" description="Low complexity" evidence="1">
    <location>
        <begin position="1007"/>
        <end position="1016"/>
    </location>
</feature>
<feature type="compositionally biased region" description="Low complexity" evidence="1">
    <location>
        <begin position="520"/>
        <end position="537"/>
    </location>
</feature>
<feature type="compositionally biased region" description="Polar residues" evidence="1">
    <location>
        <begin position="496"/>
        <end position="505"/>
    </location>
</feature>
<evidence type="ECO:0000313" key="4">
    <source>
        <dbReference type="EMBL" id="KAJ8314038.1"/>
    </source>
</evidence>
<feature type="compositionally biased region" description="Polar residues" evidence="1">
    <location>
        <begin position="941"/>
        <end position="955"/>
    </location>
</feature>
<dbReference type="InterPro" id="IPR039665">
    <property type="entry name" value="PH_APBB1IP"/>
</dbReference>
<dbReference type="Gene3D" id="2.30.29.30">
    <property type="entry name" value="Pleckstrin-homology domain (PH domain)/Phosphotyrosine-binding domain (PTB)"/>
    <property type="match status" value="1"/>
</dbReference>
<feature type="compositionally biased region" description="Pro residues" evidence="1">
    <location>
        <begin position="786"/>
        <end position="812"/>
    </location>
</feature>
<dbReference type="PROSITE" id="PS50200">
    <property type="entry name" value="RA"/>
    <property type="match status" value="1"/>
</dbReference>
<dbReference type="SUPFAM" id="SSF54236">
    <property type="entry name" value="Ubiquitin-like"/>
    <property type="match status" value="1"/>
</dbReference>
<evidence type="ECO:0000259" key="2">
    <source>
        <dbReference type="PROSITE" id="PS50003"/>
    </source>
</evidence>
<name>A0ABQ9FEF3_TEGGR</name>
<evidence type="ECO:0008006" key="6">
    <source>
        <dbReference type="Google" id="ProtNLM"/>
    </source>
</evidence>
<protein>
    <recommendedName>
        <fullName evidence="6">Ras-associated and pleckstrin homology domains-containing protein 1</fullName>
    </recommendedName>
</protein>
<evidence type="ECO:0000313" key="5">
    <source>
        <dbReference type="Proteomes" id="UP001217089"/>
    </source>
</evidence>
<feature type="compositionally biased region" description="Low complexity" evidence="1">
    <location>
        <begin position="467"/>
        <end position="478"/>
    </location>
</feature>
<feature type="compositionally biased region" description="Polar residues" evidence="1">
    <location>
        <begin position="555"/>
        <end position="580"/>
    </location>
</feature>
<accession>A0ABQ9FEF3</accession>
<feature type="compositionally biased region" description="Polar residues" evidence="1">
    <location>
        <begin position="878"/>
        <end position="889"/>
    </location>
</feature>
<dbReference type="Gene3D" id="3.10.20.90">
    <property type="entry name" value="Phosphatidylinositol 3-kinase Catalytic Subunit, Chain A, domain 1"/>
    <property type="match status" value="1"/>
</dbReference>